<feature type="region of interest" description="Disordered" evidence="1">
    <location>
        <begin position="36"/>
        <end position="59"/>
    </location>
</feature>
<feature type="transmembrane region" description="Helical" evidence="2">
    <location>
        <begin position="255"/>
        <end position="274"/>
    </location>
</feature>
<dbReference type="PANTHER" id="PTHR33802:SF1">
    <property type="entry name" value="XK-RELATED PROTEIN"/>
    <property type="match status" value="1"/>
</dbReference>
<dbReference type="AlphaFoldDB" id="A0A8J1TY24"/>
<accession>A0A8J1TY24</accession>
<feature type="compositionally biased region" description="Basic residues" evidence="1">
    <location>
        <begin position="117"/>
        <end position="126"/>
    </location>
</feature>
<feature type="transmembrane region" description="Helical" evidence="2">
    <location>
        <begin position="163"/>
        <end position="186"/>
    </location>
</feature>
<proteinExistence type="predicted"/>
<organism evidence="3 4">
    <name type="scientific">Owenia fusiformis</name>
    <name type="common">Polychaete worm</name>
    <dbReference type="NCBI Taxonomy" id="6347"/>
    <lineage>
        <taxon>Eukaryota</taxon>
        <taxon>Metazoa</taxon>
        <taxon>Spiralia</taxon>
        <taxon>Lophotrochozoa</taxon>
        <taxon>Annelida</taxon>
        <taxon>Polychaeta</taxon>
        <taxon>Sedentaria</taxon>
        <taxon>Canalipalpata</taxon>
        <taxon>Sabellida</taxon>
        <taxon>Oweniida</taxon>
        <taxon>Oweniidae</taxon>
        <taxon>Owenia</taxon>
    </lineage>
</organism>
<feature type="compositionally biased region" description="Basic and acidic residues" evidence="1">
    <location>
        <begin position="37"/>
        <end position="48"/>
    </location>
</feature>
<name>A0A8J1TY24_OWEFU</name>
<keyword evidence="4" id="KW-1185">Reference proteome</keyword>
<feature type="transmembrane region" description="Helical" evidence="2">
    <location>
        <begin position="332"/>
        <end position="353"/>
    </location>
</feature>
<feature type="region of interest" description="Disordered" evidence="1">
    <location>
        <begin position="93"/>
        <end position="146"/>
    </location>
</feature>
<feature type="transmembrane region" description="Helical" evidence="2">
    <location>
        <begin position="365"/>
        <end position="385"/>
    </location>
</feature>
<dbReference type="PANTHER" id="PTHR33802">
    <property type="entry name" value="SI:CH211-161H7.5-RELATED"/>
    <property type="match status" value="1"/>
</dbReference>
<evidence type="ECO:0000313" key="3">
    <source>
        <dbReference type="EMBL" id="CAH1787563.1"/>
    </source>
</evidence>
<evidence type="ECO:0000313" key="4">
    <source>
        <dbReference type="Proteomes" id="UP000749559"/>
    </source>
</evidence>
<protein>
    <submittedName>
        <fullName evidence="3">Uncharacterized protein</fullName>
    </submittedName>
</protein>
<feature type="region of interest" description="Disordered" evidence="1">
    <location>
        <begin position="463"/>
        <end position="490"/>
    </location>
</feature>
<keyword evidence="2" id="KW-1133">Transmembrane helix</keyword>
<feature type="transmembrane region" description="Helical" evidence="2">
    <location>
        <begin position="213"/>
        <end position="234"/>
    </location>
</feature>
<feature type="transmembrane region" description="Helical" evidence="2">
    <location>
        <begin position="280"/>
        <end position="303"/>
    </location>
</feature>
<dbReference type="Proteomes" id="UP000749559">
    <property type="component" value="Unassembled WGS sequence"/>
</dbReference>
<reference evidence="3" key="1">
    <citation type="submission" date="2022-03" db="EMBL/GenBank/DDBJ databases">
        <authorList>
            <person name="Martin C."/>
        </authorList>
    </citation>
    <scope>NUCLEOTIDE SEQUENCE</scope>
</reference>
<evidence type="ECO:0000256" key="2">
    <source>
        <dbReference type="SAM" id="Phobius"/>
    </source>
</evidence>
<gene>
    <name evidence="3" type="ORF">OFUS_LOCUS13234</name>
</gene>
<feature type="compositionally biased region" description="Basic residues" evidence="1">
    <location>
        <begin position="136"/>
        <end position="146"/>
    </location>
</feature>
<sequence length="490" mass="55620">MSESGEYRVDYTEVNGENGSIKAPSKYVATIYTPGYKEADSRESGKEMEENDSNDADFYAEKRYPTHVAKVYQDDSENGLVISNPIYVLNQSQQTDPSDLEDAHISTNGPTVNGVKSKPKRTRRRSSSSDRVGHTTSKKRKEHSSKTRLVRKKALYTHSPAQWVLLIASIISFAVMVIGTIFAYGWRPSFDFLTSGTYDVFETYPLDISPPEWVLITWLVCYGWLFIWLLYALVSLCRKVEMGYAYNSPPFTSPITYYTFSLGCLLIFGGVILWDMHANYIQYSIIFFGCSTILFFVATALAFHRLYICMPFLLEQKRSGDVWATRILQHNALAFITWLTIIILLLNIGLVLVEFGSVSQEITCTVLLSIYLVLFFAWFAVDVFLLDAYMRYCITPHIASIAVFVGIVIKHWDLTKLTSLYAFVLLLLIAVSFFVKIAIILYHSNDKETYTVNEIRAEESPANANEYEVSPGGEKSASIQPDSKYIYDNV</sequence>
<dbReference type="EMBL" id="CAIIXF020000006">
    <property type="protein sequence ID" value="CAH1787563.1"/>
    <property type="molecule type" value="Genomic_DNA"/>
</dbReference>
<feature type="transmembrane region" description="Helical" evidence="2">
    <location>
        <begin position="421"/>
        <end position="442"/>
    </location>
</feature>
<dbReference type="OrthoDB" id="5586934at2759"/>
<comment type="caution">
    <text evidence="3">The sequence shown here is derived from an EMBL/GenBank/DDBJ whole genome shotgun (WGS) entry which is preliminary data.</text>
</comment>
<keyword evidence="2" id="KW-0472">Membrane</keyword>
<evidence type="ECO:0000256" key="1">
    <source>
        <dbReference type="SAM" id="MobiDB-lite"/>
    </source>
</evidence>
<keyword evidence="2" id="KW-0812">Transmembrane</keyword>
<feature type="transmembrane region" description="Helical" evidence="2">
    <location>
        <begin position="392"/>
        <end position="409"/>
    </location>
</feature>